<proteinExistence type="predicted"/>
<dbReference type="AlphaFoldDB" id="A0A0U2XPH6"/>
<evidence type="ECO:0000313" key="2">
    <source>
        <dbReference type="Proteomes" id="UP000067683"/>
    </source>
</evidence>
<dbReference type="KEGG" id="prt:AUC31_07035"/>
<sequence length="125" mass="13279">MKKISGLLVLLFILSGCVDGDRYNFSGSSENWDVFYVVDVSDGTNQVEDGTVKFTGDGQAPETIEYKLEANSGGSEGTGITLSDNVASIANGSCGGCAVIQEDEEIEVEITWNGQTENLLLTTDN</sequence>
<evidence type="ECO:0000313" key="1">
    <source>
        <dbReference type="EMBL" id="ALS74995.1"/>
    </source>
</evidence>
<dbReference type="OrthoDB" id="1928231at2"/>
<reference evidence="1" key="1">
    <citation type="submission" date="2016-01" db="EMBL/GenBank/DDBJ databases">
        <title>Complete genome of Planococcus rifietoensis type strain M8.</title>
        <authorList>
            <person name="See-Too W.S."/>
        </authorList>
    </citation>
    <scope>NUCLEOTIDE SEQUENCE [LARGE SCALE GENOMIC DNA]</scope>
    <source>
        <strain evidence="1">M8</strain>
    </source>
</reference>
<keyword evidence="2" id="KW-1185">Reference proteome</keyword>
<name>A0A0U2XPH6_9BACL</name>
<gene>
    <name evidence="1" type="ORF">AUC31_07035</name>
</gene>
<dbReference type="RefSeq" id="WP_058381702.1">
    <property type="nucleotide sequence ID" value="NZ_CP013659.2"/>
</dbReference>
<dbReference type="Proteomes" id="UP000067683">
    <property type="component" value="Chromosome"/>
</dbReference>
<organism evidence="1 2">
    <name type="scientific">Planococcus rifietoensis</name>
    <dbReference type="NCBI Taxonomy" id="200991"/>
    <lineage>
        <taxon>Bacteria</taxon>
        <taxon>Bacillati</taxon>
        <taxon>Bacillota</taxon>
        <taxon>Bacilli</taxon>
        <taxon>Bacillales</taxon>
        <taxon>Caryophanaceae</taxon>
        <taxon>Planococcus</taxon>
    </lineage>
</organism>
<dbReference type="EMBL" id="CP013659">
    <property type="protein sequence ID" value="ALS74995.1"/>
    <property type="molecule type" value="Genomic_DNA"/>
</dbReference>
<evidence type="ECO:0008006" key="3">
    <source>
        <dbReference type="Google" id="ProtNLM"/>
    </source>
</evidence>
<accession>A0A0U2XPH6</accession>
<dbReference type="PROSITE" id="PS51257">
    <property type="entry name" value="PROKAR_LIPOPROTEIN"/>
    <property type="match status" value="1"/>
</dbReference>
<protein>
    <recommendedName>
        <fullName evidence="3">Lipoprotein</fullName>
    </recommendedName>
</protein>